<dbReference type="AlphaFoldDB" id="A0A835WSJ5"/>
<accession>A0A835WSJ5</accession>
<dbReference type="InterPro" id="IPR032675">
    <property type="entry name" value="LRR_dom_sf"/>
</dbReference>
<reference evidence="3" key="1">
    <citation type="journal article" date="2020" name="bioRxiv">
        <title>Comparative genomics of Chlamydomonas.</title>
        <authorList>
            <person name="Craig R.J."/>
            <person name="Hasan A.R."/>
            <person name="Ness R.W."/>
            <person name="Keightley P.D."/>
        </authorList>
    </citation>
    <scope>NUCLEOTIDE SEQUENCE</scope>
    <source>
        <strain evidence="3">CCAP 11/173</strain>
    </source>
</reference>
<evidence type="ECO:0000313" key="3">
    <source>
        <dbReference type="EMBL" id="KAG2452523.1"/>
    </source>
</evidence>
<dbReference type="Proteomes" id="UP000613740">
    <property type="component" value="Unassembled WGS sequence"/>
</dbReference>
<proteinExistence type="predicted"/>
<name>A0A835WSJ5_9CHLO</name>
<sequence>MVCSHWRTALTEGARHVEFRSDDASCWDARREGAFERTLRVLDSARKVLPEVHSLRMVGYHKCLDEAALLRSVQAVTRWTQLQQLRISWDESPIDDSTLVAEYLERTGRDPQQAATMPVHAYLPTGPRPQPSEFDQLCMGALGRLTALRSLALTGVPLASYAALGLYGLSTLERLTSLELLNGRGSSNSWARDPHPNDTDLCCLTSLRRLSISGELLSPAVMTALAQLSGLTQLQLDLFRPEEAVEVLTPERLSKLQQLRSLHMSVGYIGSSGQHAASTEVATSMLVSLKALASAVRERHEQQQQEQQQARAPAQQQPQQLRGAAAARVAAPGRQQQSASKTVAGAHGLTGTNQRRKQRASDRACSGRRRGCQAAAAPLDHMQHTTAMASEYSSVDDDGDADQGDGLPLRVYLDLSPEDSPHCLQLTSGLMDALCDLGGALRHLDAGFGAGAAANMYRLTELTALTSLSLRCLPGTQPDLAAWDLQRLGVACSCLHSLRLALPPERMEAVVPGLACGGAASAAGGSSVSAVANAARAAGACAGVTGSGGFGRLAVLELQAYVHTKEVVVPWPDLQPRLAELLAAQLREQLGGDSPPRTCQHTSLIGASEAAQGACVDAPGDASGSTQPGGRQVLQQQPPPLVPLSWQQRAVAAARGPLSSLAQLIHALPTLEEVEQALLAEEDWRDRRRGTRRRALVEQGMDEAAAAESAQREAAAATPTVPVWVLQYLSPEKALEKTMLTGGEVGGDGPTWLFGPDGGAAGAAEHVEVEAAALQRARAELACACQPVAMHLLRVRQLQALREVLLCEQLVAGPVFRLHMWTPRNLQALRLEGFIGLSFRRANGGTSSGGCSLGPTACPGAGVDWAPATLRDVDVVLHGGPAEEEAALAGLRLWQQVAAGRADGGAALSVQSRCQLWAELVR</sequence>
<dbReference type="GO" id="GO:0005930">
    <property type="term" value="C:axoneme"/>
    <property type="evidence" value="ECO:0007669"/>
    <property type="project" value="UniProtKB-SubCell"/>
</dbReference>
<organism evidence="3 4">
    <name type="scientific">Chlamydomonas schloesseri</name>
    <dbReference type="NCBI Taxonomy" id="2026947"/>
    <lineage>
        <taxon>Eukaryota</taxon>
        <taxon>Viridiplantae</taxon>
        <taxon>Chlorophyta</taxon>
        <taxon>core chlorophytes</taxon>
        <taxon>Chlorophyceae</taxon>
        <taxon>CS clade</taxon>
        <taxon>Chlamydomonadales</taxon>
        <taxon>Chlamydomonadaceae</taxon>
        <taxon>Chlamydomonas</taxon>
    </lineage>
</organism>
<evidence type="ECO:0000256" key="2">
    <source>
        <dbReference type="SAM" id="MobiDB-lite"/>
    </source>
</evidence>
<dbReference type="EMBL" id="JAEHOD010000005">
    <property type="protein sequence ID" value="KAG2452523.1"/>
    <property type="molecule type" value="Genomic_DNA"/>
</dbReference>
<dbReference type="Gene3D" id="3.80.10.10">
    <property type="entry name" value="Ribonuclease Inhibitor"/>
    <property type="match status" value="1"/>
</dbReference>
<feature type="region of interest" description="Disordered" evidence="2">
    <location>
        <begin position="297"/>
        <end position="372"/>
    </location>
</feature>
<gene>
    <name evidence="3" type="ORF">HYH02_002761</name>
</gene>
<evidence type="ECO:0000313" key="4">
    <source>
        <dbReference type="Proteomes" id="UP000613740"/>
    </source>
</evidence>
<comment type="subcellular location">
    <subcellularLocation>
        <location evidence="1">Cytoplasm</location>
        <location evidence="1">Cytoskeleton</location>
        <location evidence="1">Cilium axoneme</location>
    </subcellularLocation>
</comment>
<keyword evidence="4" id="KW-1185">Reference proteome</keyword>
<dbReference type="SUPFAM" id="SSF52047">
    <property type="entry name" value="RNI-like"/>
    <property type="match status" value="1"/>
</dbReference>
<protein>
    <recommendedName>
        <fullName evidence="5">F-box domain-containing protein</fullName>
    </recommendedName>
</protein>
<dbReference type="OrthoDB" id="546386at2759"/>
<feature type="region of interest" description="Disordered" evidence="2">
    <location>
        <begin position="615"/>
        <end position="637"/>
    </location>
</feature>
<evidence type="ECO:0000256" key="1">
    <source>
        <dbReference type="ARBA" id="ARBA00004430"/>
    </source>
</evidence>
<evidence type="ECO:0008006" key="5">
    <source>
        <dbReference type="Google" id="ProtNLM"/>
    </source>
</evidence>
<feature type="compositionally biased region" description="Low complexity" evidence="2">
    <location>
        <begin position="304"/>
        <end position="337"/>
    </location>
</feature>
<comment type="caution">
    <text evidence="3">The sequence shown here is derived from an EMBL/GenBank/DDBJ whole genome shotgun (WGS) entry which is preliminary data.</text>
</comment>